<dbReference type="AlphaFoldDB" id="A0A850PWP9"/>
<gene>
    <name evidence="2" type="ORF">HLY00_3752</name>
</gene>
<proteinExistence type="predicted"/>
<comment type="caution">
    <text evidence="2">The sequence shown here is derived from an EMBL/GenBank/DDBJ whole genome shotgun (WGS) entry which is preliminary data.</text>
</comment>
<keyword evidence="3" id="KW-1185">Reference proteome</keyword>
<accession>A0A850PWP9</accession>
<feature type="region of interest" description="Disordered" evidence="1">
    <location>
        <begin position="1"/>
        <end position="32"/>
    </location>
</feature>
<name>A0A850PWP9_9MYCO</name>
<evidence type="ECO:0000256" key="1">
    <source>
        <dbReference type="SAM" id="MobiDB-lite"/>
    </source>
</evidence>
<organism evidence="2 3">
    <name type="scientific">Mycolicibacterium hippocampi</name>
    <dbReference type="NCBI Taxonomy" id="659824"/>
    <lineage>
        <taxon>Bacteria</taxon>
        <taxon>Bacillati</taxon>
        <taxon>Actinomycetota</taxon>
        <taxon>Actinomycetes</taxon>
        <taxon>Mycobacteriales</taxon>
        <taxon>Mycobacteriaceae</taxon>
        <taxon>Mycolicibacterium</taxon>
    </lineage>
</organism>
<feature type="compositionally biased region" description="Basic residues" evidence="1">
    <location>
        <begin position="19"/>
        <end position="29"/>
    </location>
</feature>
<sequence length="98" mass="10769">MRETRHPATLCRYGSPRAPRSRRPRHRPRSLANFPHFHGFTLHPTTAALQRFLTALPLAGIVIAGSPRPNGQLAPARVLALTKSAMSGDVNRLVGSRE</sequence>
<evidence type="ECO:0000313" key="3">
    <source>
        <dbReference type="Proteomes" id="UP000570517"/>
    </source>
</evidence>
<dbReference type="EMBL" id="JABFYL010000049">
    <property type="protein sequence ID" value="NVN53407.1"/>
    <property type="molecule type" value="Genomic_DNA"/>
</dbReference>
<evidence type="ECO:0000313" key="2">
    <source>
        <dbReference type="EMBL" id="NVN53407.1"/>
    </source>
</evidence>
<dbReference type="Proteomes" id="UP000570517">
    <property type="component" value="Unassembled WGS sequence"/>
</dbReference>
<reference evidence="2 3" key="1">
    <citation type="submission" date="2020-05" db="EMBL/GenBank/DDBJ databases">
        <title>Draft genome sequence of Mycobacterium hippocampi DL, isolated from European seabass, Dicentrarchus labrax, reared in fish farms.</title>
        <authorList>
            <person name="Stathopoulou P."/>
            <person name="Asimakis E."/>
            <person name="Tzokas K."/>
            <person name="Batargias C."/>
            <person name="Tsiamis G."/>
        </authorList>
    </citation>
    <scope>NUCLEOTIDE SEQUENCE [LARGE SCALE GENOMIC DNA]</scope>
    <source>
        <strain evidence="2 3">DL</strain>
    </source>
</reference>
<protein>
    <submittedName>
        <fullName evidence="2">Uncharacterized protein</fullName>
    </submittedName>
</protein>